<evidence type="ECO:0000313" key="3">
    <source>
        <dbReference type="Proteomes" id="UP001221208"/>
    </source>
</evidence>
<evidence type="ECO:0000313" key="2">
    <source>
        <dbReference type="EMBL" id="MDC8757069.1"/>
    </source>
</evidence>
<dbReference type="Pfam" id="PF20995">
    <property type="entry name" value="Tla3_C"/>
    <property type="match status" value="1"/>
</dbReference>
<organism evidence="2 3">
    <name type="scientific">Janthinobacterium fluminis</name>
    <dbReference type="NCBI Taxonomy" id="2987524"/>
    <lineage>
        <taxon>Bacteria</taxon>
        <taxon>Pseudomonadati</taxon>
        <taxon>Pseudomonadota</taxon>
        <taxon>Betaproteobacteria</taxon>
        <taxon>Burkholderiales</taxon>
        <taxon>Oxalobacteraceae</taxon>
        <taxon>Janthinobacterium</taxon>
    </lineage>
</organism>
<protein>
    <submittedName>
        <fullName evidence="2">DUF2875 family protein</fullName>
    </submittedName>
</protein>
<reference evidence="2 3" key="1">
    <citation type="submission" date="2022-10" db="EMBL/GenBank/DDBJ databases">
        <title>Janthinobacterium sp. hw3 Genome sequencing.</title>
        <authorList>
            <person name="Park S."/>
        </authorList>
    </citation>
    <scope>NUCLEOTIDE SEQUENCE [LARGE SCALE GENOMIC DNA]</scope>
    <source>
        <strain evidence="3">hw3</strain>
    </source>
</reference>
<name>A0ABT5JWQ4_9BURK</name>
<evidence type="ECO:0000259" key="1">
    <source>
        <dbReference type="Pfam" id="PF20995"/>
    </source>
</evidence>
<dbReference type="InterPro" id="IPR048303">
    <property type="entry name" value="Tla3_C"/>
</dbReference>
<comment type="caution">
    <text evidence="2">The sequence shown here is derived from an EMBL/GenBank/DDBJ whole genome shotgun (WGS) entry which is preliminary data.</text>
</comment>
<keyword evidence="3" id="KW-1185">Reference proteome</keyword>
<dbReference type="EMBL" id="JAQQXR010000001">
    <property type="protein sequence ID" value="MDC8757069.1"/>
    <property type="molecule type" value="Genomic_DNA"/>
</dbReference>
<gene>
    <name evidence="2" type="ORF">OIK44_05625</name>
</gene>
<sequence length="239" mass="26567">MRRGRIDWLRPYAPLVNDTMVIKNRGGDPSRNWSQFAGWNKAPPRPFVPTPFIAEPWTSFQIDQYDHLENLGTLYRPQVVSYLDEQGKPVKAAERQVRMEAALHAALAPLGGKLPARILYDYASVLDDRNGAARFLPFAQSVHALDEQFDLLDPKRGYDLARILGDVGAGSPFVAVALASMAGRQSGGATLVANLRRDDGATLLLVTPPSAEQMQKDAAIKRPFWPRTGAYHLTIREEF</sequence>
<proteinExistence type="predicted"/>
<dbReference type="Proteomes" id="UP001221208">
    <property type="component" value="Unassembled WGS sequence"/>
</dbReference>
<feature type="domain" description="Type VI lipase adapter protein Tla3 C-terminal" evidence="1">
    <location>
        <begin position="71"/>
        <end position="208"/>
    </location>
</feature>
<accession>A0ABT5JWQ4</accession>
<dbReference type="RefSeq" id="WP_273669800.1">
    <property type="nucleotide sequence ID" value="NZ_JAQQXR010000001.1"/>
</dbReference>